<proteinExistence type="inferred from homology"/>
<dbReference type="PANTHER" id="PTHR30098">
    <property type="entry name" value="LEUCYL/PHENYLALANYL-TRNA--PROTEIN TRANSFERASE"/>
    <property type="match status" value="1"/>
</dbReference>
<evidence type="ECO:0000313" key="5">
    <source>
        <dbReference type="EMBL" id="MFC3679997.1"/>
    </source>
</evidence>
<comment type="subcellular location">
    <subcellularLocation>
        <location evidence="4">Cytoplasm</location>
    </subcellularLocation>
</comment>
<dbReference type="PANTHER" id="PTHR30098:SF2">
    <property type="entry name" value="LEUCYL_PHENYLALANYL-TRNA--PROTEIN TRANSFERASE"/>
    <property type="match status" value="1"/>
</dbReference>
<comment type="catalytic activity">
    <reaction evidence="4">
        <text>N-terminal L-lysyl-[protein] + L-leucyl-tRNA(Leu) = N-terminal L-leucyl-L-lysyl-[protein] + tRNA(Leu) + H(+)</text>
        <dbReference type="Rhea" id="RHEA:12340"/>
        <dbReference type="Rhea" id="RHEA-COMP:9613"/>
        <dbReference type="Rhea" id="RHEA-COMP:9622"/>
        <dbReference type="Rhea" id="RHEA-COMP:12670"/>
        <dbReference type="Rhea" id="RHEA-COMP:12671"/>
        <dbReference type="ChEBI" id="CHEBI:15378"/>
        <dbReference type="ChEBI" id="CHEBI:65249"/>
        <dbReference type="ChEBI" id="CHEBI:78442"/>
        <dbReference type="ChEBI" id="CHEBI:78494"/>
        <dbReference type="ChEBI" id="CHEBI:133043"/>
        <dbReference type="EC" id="2.3.2.6"/>
    </reaction>
</comment>
<dbReference type="Proteomes" id="UP001595722">
    <property type="component" value="Unassembled WGS sequence"/>
</dbReference>
<comment type="catalytic activity">
    <reaction evidence="4">
        <text>L-phenylalanyl-tRNA(Phe) + an N-terminal L-alpha-aminoacyl-[protein] = an N-terminal L-phenylalanyl-L-alpha-aminoacyl-[protein] + tRNA(Phe)</text>
        <dbReference type="Rhea" id="RHEA:43632"/>
        <dbReference type="Rhea" id="RHEA-COMP:9668"/>
        <dbReference type="Rhea" id="RHEA-COMP:9699"/>
        <dbReference type="Rhea" id="RHEA-COMP:10636"/>
        <dbReference type="Rhea" id="RHEA-COMP:10637"/>
        <dbReference type="ChEBI" id="CHEBI:78442"/>
        <dbReference type="ChEBI" id="CHEBI:78531"/>
        <dbReference type="ChEBI" id="CHEBI:78597"/>
        <dbReference type="ChEBI" id="CHEBI:83561"/>
        <dbReference type="EC" id="2.3.2.6"/>
    </reaction>
</comment>
<comment type="similarity">
    <text evidence="4">Belongs to the L/F-transferase family.</text>
</comment>
<comment type="catalytic activity">
    <reaction evidence="4">
        <text>N-terminal L-arginyl-[protein] + L-leucyl-tRNA(Leu) = N-terminal L-leucyl-L-arginyl-[protein] + tRNA(Leu) + H(+)</text>
        <dbReference type="Rhea" id="RHEA:50416"/>
        <dbReference type="Rhea" id="RHEA-COMP:9613"/>
        <dbReference type="Rhea" id="RHEA-COMP:9622"/>
        <dbReference type="Rhea" id="RHEA-COMP:12672"/>
        <dbReference type="Rhea" id="RHEA-COMP:12673"/>
        <dbReference type="ChEBI" id="CHEBI:15378"/>
        <dbReference type="ChEBI" id="CHEBI:64719"/>
        <dbReference type="ChEBI" id="CHEBI:78442"/>
        <dbReference type="ChEBI" id="CHEBI:78494"/>
        <dbReference type="ChEBI" id="CHEBI:133044"/>
        <dbReference type="EC" id="2.3.2.6"/>
    </reaction>
</comment>
<dbReference type="Gene3D" id="3.30.70.3550">
    <property type="entry name" value="Leucyl/phenylalanyl-tRNA-protein transferase, N-terminal domain"/>
    <property type="match status" value="1"/>
</dbReference>
<name>A0ABV7VS57_9GAMM</name>
<dbReference type="GO" id="GO:0008914">
    <property type="term" value="F:leucyl-tRNA--protein transferase activity"/>
    <property type="evidence" value="ECO:0007669"/>
    <property type="project" value="UniProtKB-EC"/>
</dbReference>
<dbReference type="EC" id="2.3.2.6" evidence="4"/>
<evidence type="ECO:0000256" key="2">
    <source>
        <dbReference type="ARBA" id="ARBA00022679"/>
    </source>
</evidence>
<keyword evidence="6" id="KW-1185">Reference proteome</keyword>
<comment type="function">
    <text evidence="4">Functions in the N-end rule pathway of protein degradation where it conjugates Leu, Phe and, less efficiently, Met from aminoacyl-tRNAs to the N-termini of proteins containing an N-terminal arginine or lysine.</text>
</comment>
<dbReference type="InterPro" id="IPR042203">
    <property type="entry name" value="Leu/Phe-tRNA_Trfase_C"/>
</dbReference>
<protein>
    <recommendedName>
        <fullName evidence="4">Leucyl/phenylalanyl-tRNA--protein transferase</fullName>
        <ecNumber evidence="4">2.3.2.6</ecNumber>
    </recommendedName>
    <alternativeName>
        <fullName evidence="4">L/F-transferase</fullName>
    </alternativeName>
    <alternativeName>
        <fullName evidence="4">Leucyltransferase</fullName>
    </alternativeName>
    <alternativeName>
        <fullName evidence="4">Phenyalanyltransferase</fullName>
    </alternativeName>
</protein>
<dbReference type="NCBIfam" id="TIGR00667">
    <property type="entry name" value="aat"/>
    <property type="match status" value="1"/>
</dbReference>
<accession>A0ABV7VS57</accession>
<dbReference type="RefSeq" id="WP_376865819.1">
    <property type="nucleotide sequence ID" value="NZ_JBHRYB010000005.1"/>
</dbReference>
<comment type="caution">
    <text evidence="5">The sequence shown here is derived from an EMBL/GenBank/DDBJ whole genome shotgun (WGS) entry which is preliminary data.</text>
</comment>
<dbReference type="InterPro" id="IPR016181">
    <property type="entry name" value="Acyl_CoA_acyltransferase"/>
</dbReference>
<organism evidence="5 6">
    <name type="scientific">Bacterioplanoides pacificum</name>
    <dbReference type="NCBI Taxonomy" id="1171596"/>
    <lineage>
        <taxon>Bacteria</taxon>
        <taxon>Pseudomonadati</taxon>
        <taxon>Pseudomonadota</taxon>
        <taxon>Gammaproteobacteria</taxon>
        <taxon>Oceanospirillales</taxon>
        <taxon>Oceanospirillaceae</taxon>
        <taxon>Bacterioplanoides</taxon>
    </lineage>
</organism>
<keyword evidence="1 4" id="KW-0963">Cytoplasm</keyword>
<dbReference type="EMBL" id="JBHRYB010000005">
    <property type="protein sequence ID" value="MFC3679997.1"/>
    <property type="molecule type" value="Genomic_DNA"/>
</dbReference>
<keyword evidence="2 4" id="KW-0808">Transferase</keyword>
<dbReference type="InterPro" id="IPR004616">
    <property type="entry name" value="Leu/Phe-tRNA_Trfase"/>
</dbReference>
<sequence>MIDWLDDTLPPFFPDTHQALDDPNGLLAAGGQVSPRWLDEAYRHGIFPWNDPDEVRLWWTPAPRAIITADSFRVPRTVRKLIRRSQEAGHTISFNQAFAAVIEGCSAPRDYQQGTWIDEDILENYQRMQHAGRALSIEHWDARGELIGGCYGLLKGRVFFGESMFSRQPNASKVAFGQAAPLLFAAGIRLIDCQMHTQHLAQFGAHEVSRQSFEGQLEQHSQQAFSLRLPALLLSHERRP</sequence>
<evidence type="ECO:0000256" key="4">
    <source>
        <dbReference type="HAMAP-Rule" id="MF_00688"/>
    </source>
</evidence>
<dbReference type="HAMAP" id="MF_00688">
    <property type="entry name" value="Leu_Phe_trans"/>
    <property type="match status" value="1"/>
</dbReference>
<evidence type="ECO:0000256" key="1">
    <source>
        <dbReference type="ARBA" id="ARBA00022490"/>
    </source>
</evidence>
<dbReference type="InterPro" id="IPR042221">
    <property type="entry name" value="Leu/Phe-tRNA_Trfase_N"/>
</dbReference>
<reference evidence="6" key="1">
    <citation type="journal article" date="2019" name="Int. J. Syst. Evol. Microbiol.">
        <title>The Global Catalogue of Microorganisms (GCM) 10K type strain sequencing project: providing services to taxonomists for standard genome sequencing and annotation.</title>
        <authorList>
            <consortium name="The Broad Institute Genomics Platform"/>
            <consortium name="The Broad Institute Genome Sequencing Center for Infectious Disease"/>
            <person name="Wu L."/>
            <person name="Ma J."/>
        </authorList>
    </citation>
    <scope>NUCLEOTIDE SEQUENCE [LARGE SCALE GENOMIC DNA]</scope>
    <source>
        <strain evidence="6">KCTC 42424</strain>
    </source>
</reference>
<evidence type="ECO:0000313" key="6">
    <source>
        <dbReference type="Proteomes" id="UP001595722"/>
    </source>
</evidence>
<dbReference type="Gene3D" id="3.40.630.70">
    <property type="entry name" value="Leucyl/phenylalanyl-tRNA-protein transferase, C-terminal domain"/>
    <property type="match status" value="1"/>
</dbReference>
<dbReference type="SUPFAM" id="SSF55729">
    <property type="entry name" value="Acyl-CoA N-acyltransferases (Nat)"/>
    <property type="match status" value="1"/>
</dbReference>
<evidence type="ECO:0000256" key="3">
    <source>
        <dbReference type="ARBA" id="ARBA00023315"/>
    </source>
</evidence>
<keyword evidence="3 4" id="KW-0012">Acyltransferase</keyword>
<gene>
    <name evidence="4 5" type="primary">aat</name>
    <name evidence="5" type="ORF">ACFOMG_07705</name>
</gene>
<dbReference type="Pfam" id="PF03588">
    <property type="entry name" value="Leu_Phe_trans"/>
    <property type="match status" value="1"/>
</dbReference>